<evidence type="ECO:0000313" key="3">
    <source>
        <dbReference type="EMBL" id="OII74455.1"/>
    </source>
</evidence>
<feature type="region of interest" description="Disordered" evidence="1">
    <location>
        <begin position="196"/>
        <end position="222"/>
    </location>
</feature>
<dbReference type="OrthoDB" id="344287at2759"/>
<dbReference type="VEuPathDB" id="CryptoDB:cubi_00008"/>
<feature type="region of interest" description="Disordered" evidence="1">
    <location>
        <begin position="252"/>
        <end position="272"/>
    </location>
</feature>
<feature type="compositionally biased region" description="Basic residues" evidence="1">
    <location>
        <begin position="255"/>
        <end position="269"/>
    </location>
</feature>
<evidence type="ECO:0000256" key="2">
    <source>
        <dbReference type="SAM" id="SignalP"/>
    </source>
</evidence>
<keyword evidence="4" id="KW-1185">Reference proteome</keyword>
<keyword evidence="2" id="KW-0732">Signal</keyword>
<name>A0A1J4MKA6_9CRYT</name>
<organism evidence="3 4">
    <name type="scientific">Cryptosporidium ubiquitum</name>
    <dbReference type="NCBI Taxonomy" id="857276"/>
    <lineage>
        <taxon>Eukaryota</taxon>
        <taxon>Sar</taxon>
        <taxon>Alveolata</taxon>
        <taxon>Apicomplexa</taxon>
        <taxon>Conoidasida</taxon>
        <taxon>Coccidia</taxon>
        <taxon>Eucoccidiorida</taxon>
        <taxon>Eimeriorina</taxon>
        <taxon>Cryptosporidiidae</taxon>
        <taxon>Cryptosporidium</taxon>
    </lineage>
</organism>
<dbReference type="GeneID" id="39976801"/>
<evidence type="ECO:0000256" key="1">
    <source>
        <dbReference type="SAM" id="MobiDB-lite"/>
    </source>
</evidence>
<dbReference type="EMBL" id="LRBP01000009">
    <property type="protein sequence ID" value="OII74455.1"/>
    <property type="molecule type" value="Genomic_DNA"/>
</dbReference>
<proteinExistence type="predicted"/>
<dbReference type="RefSeq" id="XP_028875601.1">
    <property type="nucleotide sequence ID" value="XM_029017022.1"/>
</dbReference>
<feature type="signal peptide" evidence="2">
    <location>
        <begin position="1"/>
        <end position="23"/>
    </location>
</feature>
<feature type="compositionally biased region" description="Basic and acidic residues" evidence="1">
    <location>
        <begin position="198"/>
        <end position="222"/>
    </location>
</feature>
<comment type="caution">
    <text evidence="3">The sequence shown here is derived from an EMBL/GenBank/DDBJ whole genome shotgun (WGS) entry which is preliminary data.</text>
</comment>
<protein>
    <submittedName>
        <fullName evidence="3">Uncharacterized protein</fullName>
    </submittedName>
</protein>
<accession>A0A1J4MKA6</accession>
<dbReference type="AlphaFoldDB" id="A0A1J4MKA6"/>
<gene>
    <name evidence="3" type="ORF">cubi_00008</name>
</gene>
<dbReference type="Proteomes" id="UP000186176">
    <property type="component" value="Unassembled WGS sequence"/>
</dbReference>
<sequence length="429" mass="48349">MSRLSFCLKFLLIGLCINYSLNASNFYEHGTSLEGSTQFRAVAILKSVRSYAIILIGAANCFSEYKIGAMSKHLDILASLINNSNESISRIKPSLSQEEEELLKGMNCVPELEILFDDVYKIVRECLTEGLRPNRVKLFEELLFQMQMSILPCIASVDTHITFPGHSLEDISNSIQLIISSSAYSVTRMLKLAYSEKPTGDDSEKKESKKEKAGANKKLSNKEYEKASKDADLNAHLLLGCCKDGTCGSLENKSRSKTRNKKGGGRKKRMNDVGLDQEEISEACIKEETHKESCAVSDPLLGQLVQIVELVINKLKEIAFLEEKLQVLAFNYQAIMREIEQNSEIAKNEKLKDRVCKLPKDVIFKARNEQEIEKLKSEYTRNLKKMSESSICTCTGEDCKIIVNSGLKVCYHNSKKIEPYKENEICFID</sequence>
<feature type="chain" id="PRO_5012272477" evidence="2">
    <location>
        <begin position="24"/>
        <end position="429"/>
    </location>
</feature>
<reference evidence="3 4" key="1">
    <citation type="submission" date="2016-10" db="EMBL/GenBank/DDBJ databases">
        <title>Reductive evolution of mitochondrial metabolism and differential evolution of invasion-related proteins in Cryptosporidium.</title>
        <authorList>
            <person name="Liu S."/>
            <person name="Roellig D.M."/>
            <person name="Guo Y."/>
            <person name="Li N."/>
            <person name="Frace M.A."/>
            <person name="Tang K."/>
            <person name="Zhang L."/>
            <person name="Feng Y."/>
            <person name="Xiao L."/>
        </authorList>
    </citation>
    <scope>NUCLEOTIDE SEQUENCE [LARGE SCALE GENOMIC DNA]</scope>
    <source>
        <strain evidence="3">39726</strain>
    </source>
</reference>
<evidence type="ECO:0000313" key="4">
    <source>
        <dbReference type="Proteomes" id="UP000186176"/>
    </source>
</evidence>